<accession>A0A0C9SQ89</accession>
<feature type="compositionally biased region" description="Acidic residues" evidence="1">
    <location>
        <begin position="103"/>
        <end position="115"/>
    </location>
</feature>
<evidence type="ECO:0000256" key="1">
    <source>
        <dbReference type="SAM" id="MobiDB-lite"/>
    </source>
</evidence>
<feature type="compositionally biased region" description="Low complexity" evidence="1">
    <location>
        <begin position="79"/>
        <end position="91"/>
    </location>
</feature>
<evidence type="ECO:0000313" key="3">
    <source>
        <dbReference type="Proteomes" id="UP000053263"/>
    </source>
</evidence>
<proteinExistence type="predicted"/>
<evidence type="ECO:0000313" key="2">
    <source>
        <dbReference type="EMBL" id="KII83472.1"/>
    </source>
</evidence>
<protein>
    <submittedName>
        <fullName evidence="2">Uncharacterized protein</fullName>
    </submittedName>
</protein>
<sequence>MPNANSVVWWSAGRRFEVLLHGKTLGQGPTRVGLREDRQDIISNFSRIKQPAVLIYDGWSKLQVPITKQDAIVLRSSSKKLAPAKAAPANSKGRRVKDKEPEPDPMDVDNDDADLPMDCAAAGSVCGASTPDAPAPGRRDVQ</sequence>
<organism evidence="2 3">
    <name type="scientific">Plicaturopsis crispa FD-325 SS-3</name>
    <dbReference type="NCBI Taxonomy" id="944288"/>
    <lineage>
        <taxon>Eukaryota</taxon>
        <taxon>Fungi</taxon>
        <taxon>Dikarya</taxon>
        <taxon>Basidiomycota</taxon>
        <taxon>Agaricomycotina</taxon>
        <taxon>Agaricomycetes</taxon>
        <taxon>Agaricomycetidae</taxon>
        <taxon>Amylocorticiales</taxon>
        <taxon>Amylocorticiaceae</taxon>
        <taxon>Plicatura</taxon>
        <taxon>Plicaturopsis crispa</taxon>
    </lineage>
</organism>
<dbReference type="HOGENOM" id="CLU_1816598_0_0_1"/>
<feature type="region of interest" description="Disordered" evidence="1">
    <location>
        <begin position="77"/>
        <end position="142"/>
    </location>
</feature>
<dbReference type="AlphaFoldDB" id="A0A0C9SQ89"/>
<reference evidence="2 3" key="1">
    <citation type="submission" date="2014-06" db="EMBL/GenBank/DDBJ databases">
        <title>Evolutionary Origins and Diversification of the Mycorrhizal Mutualists.</title>
        <authorList>
            <consortium name="DOE Joint Genome Institute"/>
            <consortium name="Mycorrhizal Genomics Consortium"/>
            <person name="Kohler A."/>
            <person name="Kuo A."/>
            <person name="Nagy L.G."/>
            <person name="Floudas D."/>
            <person name="Copeland A."/>
            <person name="Barry K.W."/>
            <person name="Cichocki N."/>
            <person name="Veneault-Fourrey C."/>
            <person name="LaButti K."/>
            <person name="Lindquist E.A."/>
            <person name="Lipzen A."/>
            <person name="Lundell T."/>
            <person name="Morin E."/>
            <person name="Murat C."/>
            <person name="Riley R."/>
            <person name="Ohm R."/>
            <person name="Sun H."/>
            <person name="Tunlid A."/>
            <person name="Henrissat B."/>
            <person name="Grigoriev I.V."/>
            <person name="Hibbett D.S."/>
            <person name="Martin F."/>
        </authorList>
    </citation>
    <scope>NUCLEOTIDE SEQUENCE [LARGE SCALE GENOMIC DNA]</scope>
    <source>
        <strain evidence="2 3">FD-325 SS-3</strain>
    </source>
</reference>
<gene>
    <name evidence="2" type="ORF">PLICRDRAFT_32910</name>
</gene>
<name>A0A0C9SQ89_PLICR</name>
<dbReference type="EMBL" id="KN832577">
    <property type="protein sequence ID" value="KII83472.1"/>
    <property type="molecule type" value="Genomic_DNA"/>
</dbReference>
<dbReference type="Proteomes" id="UP000053263">
    <property type="component" value="Unassembled WGS sequence"/>
</dbReference>
<keyword evidence="3" id="KW-1185">Reference proteome</keyword>